<proteinExistence type="predicted"/>
<protein>
    <submittedName>
        <fullName evidence="1">Uncharacterized protein</fullName>
    </submittedName>
</protein>
<organism evidence="1 2">
    <name type="scientific">Petrolisthes manimaculis</name>
    <dbReference type="NCBI Taxonomy" id="1843537"/>
    <lineage>
        <taxon>Eukaryota</taxon>
        <taxon>Metazoa</taxon>
        <taxon>Ecdysozoa</taxon>
        <taxon>Arthropoda</taxon>
        <taxon>Crustacea</taxon>
        <taxon>Multicrustacea</taxon>
        <taxon>Malacostraca</taxon>
        <taxon>Eumalacostraca</taxon>
        <taxon>Eucarida</taxon>
        <taxon>Decapoda</taxon>
        <taxon>Pleocyemata</taxon>
        <taxon>Anomura</taxon>
        <taxon>Galatheoidea</taxon>
        <taxon>Porcellanidae</taxon>
        <taxon>Petrolisthes</taxon>
    </lineage>
</organism>
<dbReference type="AlphaFoldDB" id="A0AAE1U7J3"/>
<sequence>MLVLHLVSRDEVDDNSSVGGCCNWSARATRQEELRWKEKRKMRCSIDHRLIYSKESDMELLGKSVAAESY</sequence>
<dbReference type="EMBL" id="JAWZYT010001841">
    <property type="protein sequence ID" value="KAK4308779.1"/>
    <property type="molecule type" value="Genomic_DNA"/>
</dbReference>
<gene>
    <name evidence="1" type="ORF">Pmani_019536</name>
</gene>
<dbReference type="Proteomes" id="UP001292094">
    <property type="component" value="Unassembled WGS sequence"/>
</dbReference>
<keyword evidence="2" id="KW-1185">Reference proteome</keyword>
<evidence type="ECO:0000313" key="2">
    <source>
        <dbReference type="Proteomes" id="UP001292094"/>
    </source>
</evidence>
<evidence type="ECO:0000313" key="1">
    <source>
        <dbReference type="EMBL" id="KAK4308779.1"/>
    </source>
</evidence>
<reference evidence="1" key="1">
    <citation type="submission" date="2023-11" db="EMBL/GenBank/DDBJ databases">
        <title>Genome assemblies of two species of porcelain crab, Petrolisthes cinctipes and Petrolisthes manimaculis (Anomura: Porcellanidae).</title>
        <authorList>
            <person name="Angst P."/>
        </authorList>
    </citation>
    <scope>NUCLEOTIDE SEQUENCE</scope>
    <source>
        <strain evidence="1">PB745_02</strain>
        <tissue evidence="1">Gill</tissue>
    </source>
</reference>
<name>A0AAE1U7J3_9EUCA</name>
<accession>A0AAE1U7J3</accession>
<comment type="caution">
    <text evidence="1">The sequence shown here is derived from an EMBL/GenBank/DDBJ whole genome shotgun (WGS) entry which is preliminary data.</text>
</comment>